<evidence type="ECO:0000313" key="13">
    <source>
        <dbReference type="Proteomes" id="UP001153069"/>
    </source>
</evidence>
<feature type="transmembrane region" description="Helical" evidence="10">
    <location>
        <begin position="655"/>
        <end position="680"/>
    </location>
</feature>
<dbReference type="PRINTS" id="PR00248">
    <property type="entry name" value="GPCRMGR"/>
</dbReference>
<name>A0A9N8EGC5_9STRA</name>
<organism evidence="12 13">
    <name type="scientific">Seminavis robusta</name>
    <dbReference type="NCBI Taxonomy" id="568900"/>
    <lineage>
        <taxon>Eukaryota</taxon>
        <taxon>Sar</taxon>
        <taxon>Stramenopiles</taxon>
        <taxon>Ochrophyta</taxon>
        <taxon>Bacillariophyta</taxon>
        <taxon>Bacillariophyceae</taxon>
        <taxon>Bacillariophycidae</taxon>
        <taxon>Naviculales</taxon>
        <taxon>Naviculaceae</taxon>
        <taxon>Seminavis</taxon>
    </lineage>
</organism>
<feature type="transmembrane region" description="Helical" evidence="10">
    <location>
        <begin position="486"/>
        <end position="508"/>
    </location>
</feature>
<feature type="transmembrane region" description="Helical" evidence="10">
    <location>
        <begin position="600"/>
        <end position="621"/>
    </location>
</feature>
<dbReference type="CDD" id="cd15047">
    <property type="entry name" value="7tmC_GABA-B-like"/>
    <property type="match status" value="1"/>
</dbReference>
<protein>
    <submittedName>
        <fullName evidence="12">Gamma-aminobutyric acid (GABA) B receptor</fullName>
    </submittedName>
</protein>
<sequence>MAPSNNVTVSQESGTSNIRYSKDGSRRQGRLLSLMGASNRISEESTGIDTYMYLNIATFLAFKHVQQRNGTVISSLPDRLAGCDFDWTFQTRDTQFSGRKGVEGLLASTTTDSSTNDGQFPFCIVGAIYSSVSYPIAMLGQGYELPQISGSATSSQLEHAPLFSRTIPTNDAEAEAVMLYYQSIGVTHVACLYIKDAWGNSYATGLQNAAHTLGIVYAGFAYDDGNRAGIQSALKKMKESGVRHIFAIMFTWAPVVEVALDFEMIGNPDYSWIGAEMIDWTSGSLEFDRHDPKQLQMAHALRGTGSILLHGGEQSVFEDVMVEFANSPALQREYIQSYPPEERHIYNNYTFLSGVKDYFFQRAFYDATYGLAIAACQTPGLFTGTELYNALINLDYEGVTGRIQFDKSTGTRKPDSVTVRIDNVFWSDDNSDDTFIRLDSTLAVTITQGQVSHLIPWQYYDNTTRVPLSLPALDHDYNLIPLGVQVIGWFFGGAVVFLSLVLVGWTSYNRKLFVVKAGQPMFLSQLCVGTMIMALAVIPMSMQGIEESSRLDLACMAAPWLIFLGFVIAFSALFSKTWRLNKLMNSGMSMRRIQVKPKDVIWPFVTLMTINVGMLLGWSIVSPLKYVRVESLGNVDEYGRIMESHGRCKSQDSKYLWFLVPILFFDFVGVATASYQSYVARNLPTTLSESSYLALGVASLMETLLLGGPIYFMVMDNPTASYLVGSVLLCVINMTILLPIFLPKYLNRGMTPQTGRSMGSAVAGSRAMSQESRQLSSRQLSSENMNLSSKRGFMYISRTPSSRPANGRLSTNSRFSSHSRLSTRSTEMQSVHDRRLSSRQHLSTGLSSREISSTHLHTQPEE</sequence>
<evidence type="ECO:0000256" key="6">
    <source>
        <dbReference type="ARBA" id="ARBA00023170"/>
    </source>
</evidence>
<keyword evidence="3 10" id="KW-1133">Transmembrane helix</keyword>
<evidence type="ECO:0000313" key="12">
    <source>
        <dbReference type="EMBL" id="CAB9519885.1"/>
    </source>
</evidence>
<feature type="region of interest" description="Disordered" evidence="9">
    <location>
        <begin position="1"/>
        <end position="22"/>
    </location>
</feature>
<evidence type="ECO:0000259" key="11">
    <source>
        <dbReference type="PROSITE" id="PS50259"/>
    </source>
</evidence>
<keyword evidence="13" id="KW-1185">Reference proteome</keyword>
<keyword evidence="2 10" id="KW-0812">Transmembrane</keyword>
<gene>
    <name evidence="12" type="ORF">SEMRO_1055_G236080.1</name>
</gene>
<dbReference type="PANTHER" id="PTHR10519:SF20">
    <property type="entry name" value="G-PROTEIN COUPLED RECEPTOR 156-RELATED"/>
    <property type="match status" value="1"/>
</dbReference>
<evidence type="ECO:0000256" key="7">
    <source>
        <dbReference type="ARBA" id="ARBA00023180"/>
    </source>
</evidence>
<feature type="transmembrane region" description="Helical" evidence="10">
    <location>
        <begin position="560"/>
        <end position="579"/>
    </location>
</feature>
<comment type="caution">
    <text evidence="12">The sequence shown here is derived from an EMBL/GenBank/DDBJ whole genome shotgun (WGS) entry which is preliminary data.</text>
</comment>
<dbReference type="Pfam" id="PF01094">
    <property type="entry name" value="ANF_receptor"/>
    <property type="match status" value="1"/>
</dbReference>
<dbReference type="InterPro" id="IPR002455">
    <property type="entry name" value="GPCR3_GABA-B"/>
</dbReference>
<dbReference type="InterPro" id="IPR028082">
    <property type="entry name" value="Peripla_BP_I"/>
</dbReference>
<reference evidence="12" key="1">
    <citation type="submission" date="2020-06" db="EMBL/GenBank/DDBJ databases">
        <authorList>
            <consortium name="Plant Systems Biology data submission"/>
        </authorList>
    </citation>
    <scope>NUCLEOTIDE SEQUENCE</scope>
    <source>
        <strain evidence="12">D6</strain>
    </source>
</reference>
<feature type="compositionally biased region" description="Polar residues" evidence="9">
    <location>
        <begin position="798"/>
        <end position="829"/>
    </location>
</feature>
<feature type="domain" description="G-protein coupled receptors family 3 profile" evidence="11">
    <location>
        <begin position="554"/>
        <end position="744"/>
    </location>
</feature>
<dbReference type="SUPFAM" id="SSF53822">
    <property type="entry name" value="Periplasmic binding protein-like I"/>
    <property type="match status" value="1"/>
</dbReference>
<dbReference type="GO" id="GO:0004965">
    <property type="term" value="F:G protein-coupled GABA receptor activity"/>
    <property type="evidence" value="ECO:0007669"/>
    <property type="project" value="InterPro"/>
</dbReference>
<evidence type="ECO:0000256" key="3">
    <source>
        <dbReference type="ARBA" id="ARBA00022989"/>
    </source>
</evidence>
<proteinExistence type="predicted"/>
<dbReference type="InterPro" id="IPR017978">
    <property type="entry name" value="GPCR_3_C"/>
</dbReference>
<evidence type="ECO:0000256" key="5">
    <source>
        <dbReference type="ARBA" id="ARBA00023136"/>
    </source>
</evidence>
<evidence type="ECO:0000256" key="2">
    <source>
        <dbReference type="ARBA" id="ARBA00022692"/>
    </source>
</evidence>
<feature type="transmembrane region" description="Helical" evidence="10">
    <location>
        <begin position="692"/>
        <end position="714"/>
    </location>
</feature>
<dbReference type="EMBL" id="CAICTM010001053">
    <property type="protein sequence ID" value="CAB9519885.1"/>
    <property type="molecule type" value="Genomic_DNA"/>
</dbReference>
<keyword evidence="7" id="KW-0325">Glycoprotein</keyword>
<feature type="region of interest" description="Disordered" evidence="9">
    <location>
        <begin position="756"/>
        <end position="783"/>
    </location>
</feature>
<evidence type="ECO:0000256" key="9">
    <source>
        <dbReference type="SAM" id="MobiDB-lite"/>
    </source>
</evidence>
<feature type="compositionally biased region" description="Polar residues" evidence="9">
    <location>
        <begin position="1"/>
        <end position="19"/>
    </location>
</feature>
<accession>A0A9N8EGC5</accession>
<comment type="subcellular location">
    <subcellularLocation>
        <location evidence="1">Membrane</location>
        <topology evidence="1">Multi-pass membrane protein</topology>
    </subcellularLocation>
</comment>
<feature type="compositionally biased region" description="Low complexity" evidence="9">
    <location>
        <begin position="769"/>
        <end position="783"/>
    </location>
</feature>
<dbReference type="Proteomes" id="UP001153069">
    <property type="component" value="Unassembled WGS sequence"/>
</dbReference>
<keyword evidence="5 10" id="KW-0472">Membrane</keyword>
<evidence type="ECO:0000256" key="1">
    <source>
        <dbReference type="ARBA" id="ARBA00004141"/>
    </source>
</evidence>
<evidence type="ECO:0000256" key="8">
    <source>
        <dbReference type="ARBA" id="ARBA00023224"/>
    </source>
</evidence>
<dbReference type="PROSITE" id="PS50259">
    <property type="entry name" value="G_PROTEIN_RECEP_F3_4"/>
    <property type="match status" value="1"/>
</dbReference>
<dbReference type="PRINTS" id="PR01176">
    <property type="entry name" value="GABABRECEPTR"/>
</dbReference>
<evidence type="ECO:0000256" key="4">
    <source>
        <dbReference type="ARBA" id="ARBA00023040"/>
    </source>
</evidence>
<feature type="region of interest" description="Disordered" evidence="9">
    <location>
        <begin position="797"/>
        <end position="862"/>
    </location>
</feature>
<dbReference type="InterPro" id="IPR001828">
    <property type="entry name" value="ANF_lig-bd_rcpt"/>
</dbReference>
<dbReference type="InterPro" id="IPR000337">
    <property type="entry name" value="GPCR_3"/>
</dbReference>
<dbReference type="GO" id="GO:0038039">
    <property type="term" value="C:G protein-coupled receptor heterodimeric complex"/>
    <property type="evidence" value="ECO:0007669"/>
    <property type="project" value="TreeGrafter"/>
</dbReference>
<keyword evidence="6 12" id="KW-0675">Receptor</keyword>
<dbReference type="AlphaFoldDB" id="A0A9N8EGC5"/>
<feature type="transmembrane region" description="Helical" evidence="10">
    <location>
        <begin position="520"/>
        <end position="540"/>
    </location>
</feature>
<dbReference type="Gene3D" id="3.40.50.2300">
    <property type="match status" value="2"/>
</dbReference>
<feature type="transmembrane region" description="Helical" evidence="10">
    <location>
        <begin position="720"/>
        <end position="742"/>
    </location>
</feature>
<keyword evidence="8" id="KW-0807">Transducer</keyword>
<dbReference type="Pfam" id="PF00003">
    <property type="entry name" value="7tm_3"/>
    <property type="match status" value="1"/>
</dbReference>
<keyword evidence="4" id="KW-0297">G-protein coupled receptor</keyword>
<dbReference type="PANTHER" id="PTHR10519">
    <property type="entry name" value="GABA-B RECEPTOR"/>
    <property type="match status" value="1"/>
</dbReference>
<feature type="compositionally biased region" description="Polar residues" evidence="9">
    <location>
        <begin position="839"/>
        <end position="862"/>
    </location>
</feature>
<dbReference type="OrthoDB" id="48782at2759"/>
<evidence type="ECO:0000256" key="10">
    <source>
        <dbReference type="SAM" id="Phobius"/>
    </source>
</evidence>